<gene>
    <name evidence="1" type="ORF">JCM19235_6963</name>
</gene>
<evidence type="ECO:0000313" key="2">
    <source>
        <dbReference type="Proteomes" id="UP000029228"/>
    </source>
</evidence>
<name>A0A090RSM1_9VIBR</name>
<dbReference type="AlphaFoldDB" id="A0A090RSM1"/>
<protein>
    <recommendedName>
        <fullName evidence="3">OsmC/Ohr family protein</fullName>
    </recommendedName>
</protein>
<dbReference type="Gene3D" id="3.30.300.20">
    <property type="match status" value="1"/>
</dbReference>
<sequence>MAISVQRLAKRRKVDINSFQIRVTGHKGLTLPAHFASYELELSRGVHPDIEIAQLLLKDAKKICTIGNSVSGTFELTLES</sequence>
<evidence type="ECO:0008006" key="3">
    <source>
        <dbReference type="Google" id="ProtNLM"/>
    </source>
</evidence>
<evidence type="ECO:0000313" key="1">
    <source>
        <dbReference type="EMBL" id="GAL18410.1"/>
    </source>
</evidence>
<comment type="caution">
    <text evidence="1">The sequence shown here is derived from an EMBL/GenBank/DDBJ whole genome shotgun (WGS) entry which is preliminary data.</text>
</comment>
<accession>A0A090RSM1</accession>
<dbReference type="SUPFAM" id="SSF82784">
    <property type="entry name" value="OsmC-like"/>
    <property type="match status" value="1"/>
</dbReference>
<dbReference type="EMBL" id="BBMR01000002">
    <property type="protein sequence ID" value="GAL18410.1"/>
    <property type="molecule type" value="Genomic_DNA"/>
</dbReference>
<keyword evidence="2" id="KW-1185">Reference proteome</keyword>
<reference evidence="1 2" key="1">
    <citation type="submission" date="2014-09" db="EMBL/GenBank/DDBJ databases">
        <title>Vibrio maritimus JCM 19235. (C45) whole genome shotgun sequence.</title>
        <authorList>
            <person name="Sawabe T."/>
            <person name="Meirelles P."/>
            <person name="Nakanishi M."/>
            <person name="Sayaka M."/>
            <person name="Hattori M."/>
            <person name="Ohkuma M."/>
        </authorList>
    </citation>
    <scope>NUCLEOTIDE SEQUENCE [LARGE SCALE GENOMIC DNA]</scope>
    <source>
        <strain evidence="2">JCM19235</strain>
    </source>
</reference>
<dbReference type="InterPro" id="IPR036102">
    <property type="entry name" value="OsmC/Ohrsf"/>
</dbReference>
<dbReference type="Proteomes" id="UP000029228">
    <property type="component" value="Unassembled WGS sequence"/>
</dbReference>
<proteinExistence type="predicted"/>
<dbReference type="InterPro" id="IPR015946">
    <property type="entry name" value="KH_dom-like_a/b"/>
</dbReference>
<organism evidence="1 2">
    <name type="scientific">Vibrio maritimus</name>
    <dbReference type="NCBI Taxonomy" id="990268"/>
    <lineage>
        <taxon>Bacteria</taxon>
        <taxon>Pseudomonadati</taxon>
        <taxon>Pseudomonadota</taxon>
        <taxon>Gammaproteobacteria</taxon>
        <taxon>Vibrionales</taxon>
        <taxon>Vibrionaceae</taxon>
        <taxon>Vibrio</taxon>
    </lineage>
</organism>